<gene>
    <name evidence="10" type="primary">LOC107766508</name>
</gene>
<feature type="compositionally biased region" description="Low complexity" evidence="8">
    <location>
        <begin position="163"/>
        <end position="193"/>
    </location>
</feature>
<dbReference type="AlphaFoldDB" id="A0A1S3XLH9"/>
<dbReference type="STRING" id="4097.A0A1S3XLH9"/>
<evidence type="ECO:0000313" key="9">
    <source>
        <dbReference type="Proteomes" id="UP000790787"/>
    </source>
</evidence>
<evidence type="ECO:0000256" key="4">
    <source>
        <dbReference type="ARBA" id="ARBA00022448"/>
    </source>
</evidence>
<organism evidence="9 10">
    <name type="scientific">Nicotiana tabacum</name>
    <name type="common">Common tobacco</name>
    <dbReference type="NCBI Taxonomy" id="4097"/>
    <lineage>
        <taxon>Eukaryota</taxon>
        <taxon>Viridiplantae</taxon>
        <taxon>Streptophyta</taxon>
        <taxon>Embryophyta</taxon>
        <taxon>Tracheophyta</taxon>
        <taxon>Spermatophyta</taxon>
        <taxon>Magnoliopsida</taxon>
        <taxon>eudicotyledons</taxon>
        <taxon>Gunneridae</taxon>
        <taxon>Pentapetalae</taxon>
        <taxon>asterids</taxon>
        <taxon>lamiids</taxon>
        <taxon>Solanales</taxon>
        <taxon>Solanaceae</taxon>
        <taxon>Nicotianoideae</taxon>
        <taxon>Nicotianeae</taxon>
        <taxon>Nicotiana</taxon>
    </lineage>
</organism>
<dbReference type="GO" id="GO:0005886">
    <property type="term" value="C:plasma membrane"/>
    <property type="evidence" value="ECO:0007669"/>
    <property type="project" value="UniProtKB-SubCell"/>
</dbReference>
<evidence type="ECO:0000256" key="2">
    <source>
        <dbReference type="ARBA" id="ARBA00004236"/>
    </source>
</evidence>
<keyword evidence="4" id="KW-0813">Transport</keyword>
<dbReference type="PANTHER" id="PTHR33541:SF11">
    <property type="entry name" value="PROTEIN BIG GRAIN 1-LIKE E"/>
    <property type="match status" value="1"/>
</dbReference>
<evidence type="ECO:0000313" key="10">
    <source>
        <dbReference type="RefSeq" id="XP_016440791.1"/>
    </source>
</evidence>
<evidence type="ECO:0000256" key="1">
    <source>
        <dbReference type="ARBA" id="ARBA00002281"/>
    </source>
</evidence>
<keyword evidence="6" id="KW-0472">Membrane</keyword>
<name>A0A1S3XLH9_TOBAC</name>
<proteinExistence type="inferred from homology"/>
<evidence type="ECO:0000256" key="3">
    <source>
        <dbReference type="ARBA" id="ARBA00010067"/>
    </source>
</evidence>
<evidence type="ECO:0000256" key="5">
    <source>
        <dbReference type="ARBA" id="ARBA00022475"/>
    </source>
</evidence>
<evidence type="ECO:0000256" key="7">
    <source>
        <dbReference type="ARBA" id="ARBA00023294"/>
    </source>
</evidence>
<comment type="similarity">
    <text evidence="3">Belongs to the BIG GRAIN 1 (BG1) plant protein family.</text>
</comment>
<dbReference type="Proteomes" id="UP000790787">
    <property type="component" value="Chromosome 20"/>
</dbReference>
<evidence type="ECO:0000256" key="8">
    <source>
        <dbReference type="SAM" id="MobiDB-lite"/>
    </source>
</evidence>
<dbReference type="InterPro" id="IPR039621">
    <property type="entry name" value="BG1-like"/>
</dbReference>
<feature type="compositionally biased region" description="Basic and acidic residues" evidence="8">
    <location>
        <begin position="100"/>
        <end position="109"/>
    </location>
</feature>
<feature type="region of interest" description="Disordered" evidence="8">
    <location>
        <begin position="99"/>
        <end position="213"/>
    </location>
</feature>
<dbReference type="PANTHER" id="PTHR33541">
    <property type="entry name" value="PROTEIN BIG GRAIN 1-LIKE A-RELATED"/>
    <property type="match status" value="1"/>
</dbReference>
<dbReference type="OMA" id="YETTHIE"/>
<dbReference type="PaxDb" id="4097-A0A1S3XLH9"/>
<keyword evidence="5" id="KW-1003">Cell membrane</keyword>
<comment type="subcellular location">
    <subcellularLocation>
        <location evidence="2">Cell membrane</location>
    </subcellularLocation>
</comment>
<keyword evidence="7" id="KW-0927">Auxin signaling pathway</keyword>
<evidence type="ECO:0000256" key="6">
    <source>
        <dbReference type="ARBA" id="ARBA00023136"/>
    </source>
</evidence>
<sequence length="340" mass="38181">MSITGIHPETTEKMSKKIIQWRNNDSGEIDVFEAAKYFSGANEEYYSGYNCNNGQSFHNNNNKQNLRGGRMSFDMPMMRNSSLLPTQTNTTTTTYIMEKPMIKNKDQKKYKQPSSPGGRLASFLNSLFNQTSSKKKKSSKSSAQSLKDEDESPSGRRKRRSSISHFSFRSSSITTTISTNTNTTTNSSDSKSIYSSLNSGFRTPPPYTPTPTKSYKDFRTFSDQQQVVKYKQTAVLQHEVCGDKKSMDYSWDEKLKLSKNNGEKYIKSTNSGLSYEKSKTYNKVVDVDDNDDGADSDSSSDLFDLPNIDLDFYSSSGLPVYETTHMDNIKRGAPISSGAI</sequence>
<accession>A0A1S3XLH9</accession>
<comment type="function">
    <text evidence="1">Involved in auxin transport. Regulator of the auxin signaling pathway.</text>
</comment>
<reference evidence="9" key="1">
    <citation type="journal article" date="2014" name="Nat. Commun.">
        <title>The tobacco genome sequence and its comparison with those of tomato and potato.</title>
        <authorList>
            <person name="Sierro N."/>
            <person name="Battey J.N."/>
            <person name="Ouadi S."/>
            <person name="Bakaher N."/>
            <person name="Bovet L."/>
            <person name="Willig A."/>
            <person name="Goepfert S."/>
            <person name="Peitsch M.C."/>
            <person name="Ivanov N.V."/>
        </authorList>
    </citation>
    <scope>NUCLEOTIDE SEQUENCE [LARGE SCALE GENOMIC DNA]</scope>
</reference>
<dbReference type="GO" id="GO:0009734">
    <property type="term" value="P:auxin-activated signaling pathway"/>
    <property type="evidence" value="ECO:0007669"/>
    <property type="project" value="UniProtKB-KW"/>
</dbReference>
<dbReference type="KEGG" id="nta:107766508"/>
<dbReference type="RefSeq" id="XP_016440791.1">
    <property type="nucleotide sequence ID" value="XM_016585305.1"/>
</dbReference>
<protein>
    <submittedName>
        <fullName evidence="10">Protein BIG GRAIN 1-like E</fullName>
    </submittedName>
</protein>
<dbReference type="OrthoDB" id="1871242at2759"/>
<dbReference type="RefSeq" id="XP_016440791.1">
    <property type="nucleotide sequence ID" value="XM_016585305.2"/>
</dbReference>
<dbReference type="GeneID" id="107766508"/>
<reference evidence="10" key="2">
    <citation type="submission" date="2025-08" db="UniProtKB">
        <authorList>
            <consortium name="RefSeq"/>
        </authorList>
    </citation>
    <scope>IDENTIFICATION</scope>
    <source>
        <tissue evidence="10">Leaf</tissue>
    </source>
</reference>
<keyword evidence="9" id="KW-1185">Reference proteome</keyword>